<keyword evidence="3" id="KW-0418">Kinase</keyword>
<accession>A0A5J4RLS3</accession>
<dbReference type="InterPro" id="IPR050640">
    <property type="entry name" value="Bact_2-comp_sensor_kinase"/>
</dbReference>
<dbReference type="InterPro" id="IPR036890">
    <property type="entry name" value="HATPase_C_sf"/>
</dbReference>
<evidence type="ECO:0000313" key="3">
    <source>
        <dbReference type="EMBL" id="KAA6333751.1"/>
    </source>
</evidence>
<evidence type="ECO:0000256" key="1">
    <source>
        <dbReference type="SAM" id="Phobius"/>
    </source>
</evidence>
<dbReference type="Pfam" id="PF06580">
    <property type="entry name" value="His_kinase"/>
    <property type="match status" value="1"/>
</dbReference>
<feature type="transmembrane region" description="Helical" evidence="1">
    <location>
        <begin position="12"/>
        <end position="36"/>
    </location>
</feature>
<organism evidence="3">
    <name type="scientific">termite gut metagenome</name>
    <dbReference type="NCBI Taxonomy" id="433724"/>
    <lineage>
        <taxon>unclassified sequences</taxon>
        <taxon>metagenomes</taxon>
        <taxon>organismal metagenomes</taxon>
    </lineage>
</organism>
<dbReference type="EC" id="2.7.13.3" evidence="3"/>
<dbReference type="PANTHER" id="PTHR34220">
    <property type="entry name" value="SENSOR HISTIDINE KINASE YPDA"/>
    <property type="match status" value="1"/>
</dbReference>
<sequence>MKLGMLLKPLYRISVFISVAIGCLIWGVITMVQLYFFESVSAGTILSNEAFALAVTGIVFLICLLDICLISTYLQKKKKRRIVVLIRFVITYIIILAIELIGINIANIQQFSRLFGMIGLGIITIIIIIIVHITVSVVQEITARTNLELENTLLKMKNTEATYQQLKQQVNPHFLFNSLSMLKTLMRKQPDKAETYLSKLSVFLRKSLENDTMSVITLDEELTFCLNYIDLQKVRFGEALQFSMDIPEEAKTGLVPVFSVQQLLENAIKHNALTQESPLFISLNMEGNRLIIRNNIQKKIISKSTGIGLTNLSERYKLLSSDDVSIKQENGCFFVSIKVVSHEDCNYRR</sequence>
<dbReference type="PANTHER" id="PTHR34220:SF7">
    <property type="entry name" value="SENSOR HISTIDINE KINASE YPDA"/>
    <property type="match status" value="1"/>
</dbReference>
<protein>
    <submittedName>
        <fullName evidence="3">Sensor histidine kinase YehU</fullName>
        <ecNumber evidence="3">2.7.13.3</ecNumber>
    </submittedName>
</protein>
<feature type="transmembrane region" description="Helical" evidence="1">
    <location>
        <begin position="114"/>
        <end position="138"/>
    </location>
</feature>
<evidence type="ECO:0000259" key="2">
    <source>
        <dbReference type="Pfam" id="PF06580"/>
    </source>
</evidence>
<keyword evidence="1" id="KW-0812">Transmembrane</keyword>
<proteinExistence type="predicted"/>
<gene>
    <name evidence="3" type="ORF">EZS27_017864</name>
</gene>
<dbReference type="GO" id="GO:0000155">
    <property type="term" value="F:phosphorelay sensor kinase activity"/>
    <property type="evidence" value="ECO:0007669"/>
    <property type="project" value="InterPro"/>
</dbReference>
<dbReference type="PROSITE" id="PS51257">
    <property type="entry name" value="PROKAR_LIPOPROTEIN"/>
    <property type="match status" value="1"/>
</dbReference>
<name>A0A5J4RLS3_9ZZZZ</name>
<reference evidence="3" key="1">
    <citation type="submission" date="2019-03" db="EMBL/GenBank/DDBJ databases">
        <title>Single cell metagenomics reveals metabolic interactions within the superorganism composed of flagellate Streblomastix strix and complex community of Bacteroidetes bacteria on its surface.</title>
        <authorList>
            <person name="Treitli S.C."/>
            <person name="Kolisko M."/>
            <person name="Husnik F."/>
            <person name="Keeling P."/>
            <person name="Hampl V."/>
        </authorList>
    </citation>
    <scope>NUCLEOTIDE SEQUENCE</scope>
    <source>
        <strain evidence="3">STM</strain>
    </source>
</reference>
<dbReference type="InterPro" id="IPR010559">
    <property type="entry name" value="Sig_transdc_His_kin_internal"/>
</dbReference>
<dbReference type="GO" id="GO:0016020">
    <property type="term" value="C:membrane"/>
    <property type="evidence" value="ECO:0007669"/>
    <property type="project" value="InterPro"/>
</dbReference>
<dbReference type="EMBL" id="SNRY01001076">
    <property type="protein sequence ID" value="KAA6333751.1"/>
    <property type="molecule type" value="Genomic_DNA"/>
</dbReference>
<comment type="caution">
    <text evidence="3">The sequence shown here is derived from an EMBL/GenBank/DDBJ whole genome shotgun (WGS) entry which is preliminary data.</text>
</comment>
<feature type="transmembrane region" description="Helical" evidence="1">
    <location>
        <begin position="85"/>
        <end position="108"/>
    </location>
</feature>
<dbReference type="AlphaFoldDB" id="A0A5J4RLS3"/>
<keyword evidence="3" id="KW-0808">Transferase</keyword>
<dbReference type="Gene3D" id="3.30.565.10">
    <property type="entry name" value="Histidine kinase-like ATPase, C-terminal domain"/>
    <property type="match status" value="1"/>
</dbReference>
<feature type="transmembrane region" description="Helical" evidence="1">
    <location>
        <begin position="51"/>
        <end position="73"/>
    </location>
</feature>
<keyword evidence="1" id="KW-0472">Membrane</keyword>
<feature type="domain" description="Signal transduction histidine kinase internal region" evidence="2">
    <location>
        <begin position="162"/>
        <end position="240"/>
    </location>
</feature>
<keyword evidence="1" id="KW-1133">Transmembrane helix</keyword>